<proteinExistence type="predicted"/>
<dbReference type="Proteomes" id="UP001151532">
    <property type="component" value="Chromosome 3"/>
</dbReference>
<dbReference type="GO" id="GO:0008168">
    <property type="term" value="F:methyltransferase activity"/>
    <property type="evidence" value="ECO:0007669"/>
    <property type="project" value="UniProtKB-KW"/>
</dbReference>
<feature type="domain" description="SET" evidence="4">
    <location>
        <begin position="26"/>
        <end position="168"/>
    </location>
</feature>
<dbReference type="Gene3D" id="2.170.270.10">
    <property type="entry name" value="SET domain"/>
    <property type="match status" value="1"/>
</dbReference>
<reference evidence="6" key="1">
    <citation type="submission" date="2022-11" db="EMBL/GenBank/DDBJ databases">
        <authorList>
            <person name="Hyden B.L."/>
            <person name="Feng K."/>
            <person name="Yates T."/>
            <person name="Jawdy S."/>
            <person name="Smart L.B."/>
            <person name="Muchero W."/>
        </authorList>
    </citation>
    <scope>NUCLEOTIDE SEQUENCE</scope>
    <source>
        <tissue evidence="6">Shoot tip</tissue>
    </source>
</reference>
<dbReference type="InterPro" id="IPR046341">
    <property type="entry name" value="SET_dom_sf"/>
</dbReference>
<evidence type="ECO:0000256" key="2">
    <source>
        <dbReference type="ARBA" id="ARBA00022679"/>
    </source>
</evidence>
<dbReference type="GO" id="GO:0003690">
    <property type="term" value="F:double-stranded DNA binding"/>
    <property type="evidence" value="ECO:0007669"/>
    <property type="project" value="TreeGrafter"/>
</dbReference>
<evidence type="ECO:0000259" key="5">
    <source>
        <dbReference type="PROSITE" id="PS50868"/>
    </source>
</evidence>
<dbReference type="InterPro" id="IPR051357">
    <property type="entry name" value="H3K9_HMTase_SUVAR3-9"/>
</dbReference>
<keyword evidence="7" id="KW-1185">Reference proteome</keyword>
<comment type="caution">
    <text evidence="6">The sequence shown here is derived from an EMBL/GenBank/DDBJ whole genome shotgun (WGS) entry which is preliminary data.</text>
</comment>
<evidence type="ECO:0000256" key="1">
    <source>
        <dbReference type="ARBA" id="ARBA00022603"/>
    </source>
</evidence>
<dbReference type="AlphaFoldDB" id="A0A9Q0QE09"/>
<dbReference type="SMART" id="SM00317">
    <property type="entry name" value="SET"/>
    <property type="match status" value="1"/>
</dbReference>
<keyword evidence="3" id="KW-0949">S-adenosyl-L-methionine</keyword>
<keyword evidence="1" id="KW-0489">Methyltransferase</keyword>
<reference evidence="6" key="2">
    <citation type="journal article" date="2023" name="Int. J. Mol. Sci.">
        <title>De Novo Assembly and Annotation of 11 Diverse Shrub Willow (Salix) Genomes Reveals Novel Gene Organization in Sex-Linked Regions.</title>
        <authorList>
            <person name="Hyden B."/>
            <person name="Feng K."/>
            <person name="Yates T.B."/>
            <person name="Jawdy S."/>
            <person name="Cereghino C."/>
            <person name="Smart L.B."/>
            <person name="Muchero W."/>
        </authorList>
    </citation>
    <scope>NUCLEOTIDE SEQUENCE</scope>
    <source>
        <tissue evidence="6">Shoot tip</tissue>
    </source>
</reference>
<feature type="domain" description="Post-SET" evidence="5">
    <location>
        <begin position="152"/>
        <end position="168"/>
    </location>
</feature>
<dbReference type="InterPro" id="IPR001214">
    <property type="entry name" value="SET_dom"/>
</dbReference>
<evidence type="ECO:0000259" key="4">
    <source>
        <dbReference type="PROSITE" id="PS50280"/>
    </source>
</evidence>
<dbReference type="OrthoDB" id="5792673at2759"/>
<evidence type="ECO:0000313" key="7">
    <source>
        <dbReference type="Proteomes" id="UP001151532"/>
    </source>
</evidence>
<gene>
    <name evidence="6" type="ORF">OIU79_009764</name>
</gene>
<dbReference type="SUPFAM" id="SSF82199">
    <property type="entry name" value="SET domain"/>
    <property type="match status" value="1"/>
</dbReference>
<dbReference type="PROSITE" id="PS50280">
    <property type="entry name" value="SET"/>
    <property type="match status" value="1"/>
</dbReference>
<name>A0A9Q0QE09_SALPP</name>
<protein>
    <submittedName>
        <fullName evidence="6">HISTONE-LYSINE N-METHYLTRANSFERASE H3 LYSINE-9 SPECIFIC SUVH1</fullName>
    </submittedName>
</protein>
<accession>A0A9Q0QE09</accession>
<organism evidence="6 7">
    <name type="scientific">Salix purpurea</name>
    <name type="common">Purple osier willow</name>
    <dbReference type="NCBI Taxonomy" id="77065"/>
    <lineage>
        <taxon>Eukaryota</taxon>
        <taxon>Viridiplantae</taxon>
        <taxon>Streptophyta</taxon>
        <taxon>Embryophyta</taxon>
        <taxon>Tracheophyta</taxon>
        <taxon>Spermatophyta</taxon>
        <taxon>Magnoliopsida</taxon>
        <taxon>eudicotyledons</taxon>
        <taxon>Gunneridae</taxon>
        <taxon>Pentapetalae</taxon>
        <taxon>rosids</taxon>
        <taxon>fabids</taxon>
        <taxon>Malpighiales</taxon>
        <taxon>Salicaceae</taxon>
        <taxon>Saliceae</taxon>
        <taxon>Salix</taxon>
    </lineage>
</organism>
<dbReference type="PANTHER" id="PTHR45660:SF73">
    <property type="entry name" value="HISTONE-LYSINE N-METHYLTRANSFERASE, H3 LYSINE-9 SPECIFIC SUVH1"/>
    <property type="match status" value="1"/>
</dbReference>
<evidence type="ECO:0000256" key="3">
    <source>
        <dbReference type="ARBA" id="ARBA00022691"/>
    </source>
</evidence>
<dbReference type="Pfam" id="PF00856">
    <property type="entry name" value="SET"/>
    <property type="match status" value="1"/>
</dbReference>
<dbReference type="GO" id="GO:0032259">
    <property type="term" value="P:methylation"/>
    <property type="evidence" value="ECO:0007669"/>
    <property type="project" value="UniProtKB-KW"/>
</dbReference>
<dbReference type="PANTHER" id="PTHR45660">
    <property type="entry name" value="HISTONE-LYSINE N-METHYLTRANSFERASE SETMAR"/>
    <property type="match status" value="1"/>
</dbReference>
<dbReference type="InterPro" id="IPR003616">
    <property type="entry name" value="Post-SET_dom"/>
</dbReference>
<dbReference type="EMBL" id="JAPFFK010000016">
    <property type="protein sequence ID" value="KAJ6704923.1"/>
    <property type="molecule type" value="Genomic_DNA"/>
</dbReference>
<keyword evidence="2" id="KW-0808">Transferase</keyword>
<evidence type="ECO:0000313" key="6">
    <source>
        <dbReference type="EMBL" id="KAJ6704923.1"/>
    </source>
</evidence>
<dbReference type="PROSITE" id="PS50868">
    <property type="entry name" value="POST_SET"/>
    <property type="match status" value="1"/>
</dbReference>
<sequence length="168" mass="18729">MIHECGPTCPCFPNCKNRVSQTGLKFHLEVFKTKGRGWGLRSWDPIRAGTFICEYAGEVIEKVSQGGEEGDGDDYVFDTSRVYESFRWNYEPGLVEDSSVEAIEEPKVPSPLVISSKNVGNVARFMNHKLTYDYGKSRVGEAEADGVSTPRGRRKCLCGALRCQGYFA</sequence>